<dbReference type="InterPro" id="IPR036890">
    <property type="entry name" value="HATPase_C_sf"/>
</dbReference>
<evidence type="ECO:0000256" key="9">
    <source>
        <dbReference type="SAM" id="Coils"/>
    </source>
</evidence>
<protein>
    <recommendedName>
        <fullName evidence="2">histidine kinase</fullName>
        <ecNumber evidence="2">2.7.13.3</ecNumber>
    </recommendedName>
</protein>
<keyword evidence="10" id="KW-0472">Membrane</keyword>
<feature type="transmembrane region" description="Helical" evidence="10">
    <location>
        <begin position="64"/>
        <end position="83"/>
    </location>
</feature>
<feature type="transmembrane region" description="Helical" evidence="10">
    <location>
        <begin position="26"/>
        <end position="43"/>
    </location>
</feature>
<sequence>MVEYRAPARRAYARPVRDLGRIGERVAIPALLAVAVFAFSFLAPGRPTGRLDQPTLDELYGERIMVFAGFLALGCAVGALVARRWRWPLYVFAVPAWLIFGSWAGLLTASYYAAVARRRVVPVCLAVIVFTSYLVAALTVYPFRIEFAIWAVLSAALTVGLPTAVGLWVRERRRVFAGLTERAEQAEREQQARSEQARTLERARIAREMHDVVAHRVSLMVLHAGALEVNAPDEPTATAAALIRTTGRDALQELRAALGVLRSGDTGQAPLPTLDDLDNLLEQSRAAGIALDRTVEGAPRALPATVERTAYRVVQEALTNVHKHAADAAASVVVRYLPDALEVAVRNEPSSAPSSLPGLPGSGAGLAGLRERVELLGGTFEAGRRLDGGFAVSARLPA</sequence>
<keyword evidence="5" id="KW-0547">Nucleotide-binding</keyword>
<keyword evidence="6" id="KW-0418">Kinase</keyword>
<dbReference type="InterPro" id="IPR003594">
    <property type="entry name" value="HATPase_dom"/>
</dbReference>
<dbReference type="EMBL" id="BOPG01000082">
    <property type="protein sequence ID" value="GIJ62697.1"/>
    <property type="molecule type" value="Genomic_DNA"/>
</dbReference>
<dbReference type="GO" id="GO:0005524">
    <property type="term" value="F:ATP binding"/>
    <property type="evidence" value="ECO:0007669"/>
    <property type="project" value="UniProtKB-KW"/>
</dbReference>
<evidence type="ECO:0000313" key="13">
    <source>
        <dbReference type="EMBL" id="GIJ62697.1"/>
    </source>
</evidence>
<feature type="domain" description="Histidine kinase/HSP90-like ATPase" evidence="11">
    <location>
        <begin position="307"/>
        <end position="397"/>
    </location>
</feature>
<keyword evidence="4" id="KW-0808">Transferase</keyword>
<evidence type="ECO:0000256" key="1">
    <source>
        <dbReference type="ARBA" id="ARBA00000085"/>
    </source>
</evidence>
<feature type="transmembrane region" description="Helical" evidence="10">
    <location>
        <begin position="89"/>
        <end position="113"/>
    </location>
</feature>
<dbReference type="AlphaFoldDB" id="A0A8J4E8D8"/>
<keyword evidence="8" id="KW-0902">Two-component regulatory system</keyword>
<dbReference type="GO" id="GO:0016020">
    <property type="term" value="C:membrane"/>
    <property type="evidence" value="ECO:0007669"/>
    <property type="project" value="InterPro"/>
</dbReference>
<dbReference type="Pfam" id="PF07730">
    <property type="entry name" value="HisKA_3"/>
    <property type="match status" value="1"/>
</dbReference>
<evidence type="ECO:0000256" key="7">
    <source>
        <dbReference type="ARBA" id="ARBA00022840"/>
    </source>
</evidence>
<dbReference type="PANTHER" id="PTHR24421">
    <property type="entry name" value="NITRATE/NITRITE SENSOR PROTEIN NARX-RELATED"/>
    <property type="match status" value="1"/>
</dbReference>
<name>A0A8J4E8D8_9ACTN</name>
<reference evidence="13" key="1">
    <citation type="submission" date="2021-01" db="EMBL/GenBank/DDBJ databases">
        <title>Whole genome shotgun sequence of Virgisporangium aurantiacum NBRC 16421.</title>
        <authorList>
            <person name="Komaki H."/>
            <person name="Tamura T."/>
        </authorList>
    </citation>
    <scope>NUCLEOTIDE SEQUENCE</scope>
    <source>
        <strain evidence="13">NBRC 16421</strain>
    </source>
</reference>
<dbReference type="GO" id="GO:0000155">
    <property type="term" value="F:phosphorelay sensor kinase activity"/>
    <property type="evidence" value="ECO:0007669"/>
    <property type="project" value="InterPro"/>
</dbReference>
<dbReference type="CDD" id="cd16917">
    <property type="entry name" value="HATPase_UhpB-NarQ-NarX-like"/>
    <property type="match status" value="1"/>
</dbReference>
<evidence type="ECO:0000256" key="4">
    <source>
        <dbReference type="ARBA" id="ARBA00022679"/>
    </source>
</evidence>
<proteinExistence type="predicted"/>
<evidence type="ECO:0000256" key="8">
    <source>
        <dbReference type="ARBA" id="ARBA00023012"/>
    </source>
</evidence>
<feature type="transmembrane region" description="Helical" evidence="10">
    <location>
        <begin position="120"/>
        <end position="141"/>
    </location>
</feature>
<dbReference type="InterPro" id="IPR050482">
    <property type="entry name" value="Sensor_HK_TwoCompSys"/>
</dbReference>
<comment type="catalytic activity">
    <reaction evidence="1">
        <text>ATP + protein L-histidine = ADP + protein N-phospho-L-histidine.</text>
        <dbReference type="EC" id="2.7.13.3"/>
    </reaction>
</comment>
<evidence type="ECO:0000256" key="5">
    <source>
        <dbReference type="ARBA" id="ARBA00022741"/>
    </source>
</evidence>
<keyword evidence="10" id="KW-1133">Transmembrane helix</keyword>
<keyword evidence="9" id="KW-0175">Coiled coil</keyword>
<dbReference type="SUPFAM" id="SSF55874">
    <property type="entry name" value="ATPase domain of HSP90 chaperone/DNA topoisomerase II/histidine kinase"/>
    <property type="match status" value="1"/>
</dbReference>
<dbReference type="EC" id="2.7.13.3" evidence="2"/>
<keyword evidence="7" id="KW-0067">ATP-binding</keyword>
<evidence type="ECO:0000259" key="12">
    <source>
        <dbReference type="Pfam" id="PF07730"/>
    </source>
</evidence>
<dbReference type="Gene3D" id="1.20.5.1930">
    <property type="match status" value="1"/>
</dbReference>
<evidence type="ECO:0000259" key="11">
    <source>
        <dbReference type="Pfam" id="PF02518"/>
    </source>
</evidence>
<comment type="caution">
    <text evidence="13">The sequence shown here is derived from an EMBL/GenBank/DDBJ whole genome shotgun (WGS) entry which is preliminary data.</text>
</comment>
<dbReference type="Gene3D" id="3.30.565.10">
    <property type="entry name" value="Histidine kinase-like ATPase, C-terminal domain"/>
    <property type="match status" value="1"/>
</dbReference>
<keyword evidence="10" id="KW-0812">Transmembrane</keyword>
<gene>
    <name evidence="13" type="ORF">Vau01_102130</name>
</gene>
<evidence type="ECO:0000256" key="10">
    <source>
        <dbReference type="SAM" id="Phobius"/>
    </source>
</evidence>
<evidence type="ECO:0000256" key="6">
    <source>
        <dbReference type="ARBA" id="ARBA00022777"/>
    </source>
</evidence>
<keyword evidence="14" id="KW-1185">Reference proteome</keyword>
<feature type="transmembrane region" description="Helical" evidence="10">
    <location>
        <begin position="147"/>
        <end position="169"/>
    </location>
</feature>
<dbReference type="GO" id="GO:0046983">
    <property type="term" value="F:protein dimerization activity"/>
    <property type="evidence" value="ECO:0007669"/>
    <property type="project" value="InterPro"/>
</dbReference>
<dbReference type="Proteomes" id="UP000612585">
    <property type="component" value="Unassembled WGS sequence"/>
</dbReference>
<evidence type="ECO:0000313" key="14">
    <source>
        <dbReference type="Proteomes" id="UP000612585"/>
    </source>
</evidence>
<organism evidence="13 14">
    <name type="scientific">Virgisporangium aurantiacum</name>
    <dbReference type="NCBI Taxonomy" id="175570"/>
    <lineage>
        <taxon>Bacteria</taxon>
        <taxon>Bacillati</taxon>
        <taxon>Actinomycetota</taxon>
        <taxon>Actinomycetes</taxon>
        <taxon>Micromonosporales</taxon>
        <taxon>Micromonosporaceae</taxon>
        <taxon>Virgisporangium</taxon>
    </lineage>
</organism>
<evidence type="ECO:0000256" key="3">
    <source>
        <dbReference type="ARBA" id="ARBA00022553"/>
    </source>
</evidence>
<feature type="domain" description="Signal transduction histidine kinase subgroup 3 dimerisation and phosphoacceptor" evidence="12">
    <location>
        <begin position="201"/>
        <end position="264"/>
    </location>
</feature>
<dbReference type="PANTHER" id="PTHR24421:SF10">
    <property type="entry name" value="NITRATE_NITRITE SENSOR PROTEIN NARQ"/>
    <property type="match status" value="1"/>
</dbReference>
<dbReference type="Pfam" id="PF02518">
    <property type="entry name" value="HATPase_c"/>
    <property type="match status" value="1"/>
</dbReference>
<feature type="coiled-coil region" evidence="9">
    <location>
        <begin position="169"/>
        <end position="203"/>
    </location>
</feature>
<dbReference type="InterPro" id="IPR011712">
    <property type="entry name" value="Sig_transdc_His_kin_sub3_dim/P"/>
</dbReference>
<accession>A0A8J4E8D8</accession>
<evidence type="ECO:0000256" key="2">
    <source>
        <dbReference type="ARBA" id="ARBA00012438"/>
    </source>
</evidence>
<keyword evidence="3" id="KW-0597">Phosphoprotein</keyword>